<keyword evidence="11" id="KW-0012">Acyltransferase</keyword>
<evidence type="ECO:0000313" key="12">
    <source>
        <dbReference type="Proteomes" id="UP000593737"/>
    </source>
</evidence>
<dbReference type="GO" id="GO:0043714">
    <property type="term" value="F:(R)-citramalate synthase activity"/>
    <property type="evidence" value="ECO:0007669"/>
    <property type="project" value="UniProtKB-UniRule"/>
</dbReference>
<dbReference type="Gene3D" id="1.10.238.260">
    <property type="match status" value="1"/>
</dbReference>
<dbReference type="Gene3D" id="3.30.160.270">
    <property type="match status" value="1"/>
</dbReference>
<proteinExistence type="inferred from homology"/>
<dbReference type="InterPro" id="IPR005675">
    <property type="entry name" value="Citramal_synthase"/>
</dbReference>
<keyword evidence="3" id="KW-0028">Amino-acid biosynthesis</keyword>
<evidence type="ECO:0000256" key="6">
    <source>
        <dbReference type="ARBA" id="ARBA00023304"/>
    </source>
</evidence>
<feature type="domain" description="Pyruvate carboxyltransferase" evidence="10">
    <location>
        <begin position="33"/>
        <end position="297"/>
    </location>
</feature>
<dbReference type="PANTHER" id="PTHR43538:SF1">
    <property type="entry name" value="(R)-CITRAMALATE SYNTHASE"/>
    <property type="match status" value="1"/>
</dbReference>
<evidence type="ECO:0000256" key="8">
    <source>
        <dbReference type="NCBIfam" id="TIGR00977"/>
    </source>
</evidence>
<evidence type="ECO:0000256" key="4">
    <source>
        <dbReference type="ARBA" id="ARBA00022624"/>
    </source>
</evidence>
<dbReference type="GO" id="GO:0009097">
    <property type="term" value="P:isoleucine biosynthetic process"/>
    <property type="evidence" value="ECO:0007669"/>
    <property type="project" value="UniProtKB-UniRule"/>
</dbReference>
<dbReference type="InterPro" id="IPR054691">
    <property type="entry name" value="LeuA/HCS_post-cat"/>
</dbReference>
<dbReference type="InterPro" id="IPR002034">
    <property type="entry name" value="AIPM/Hcit_synth_CS"/>
</dbReference>
<keyword evidence="6" id="KW-0100">Branched-chain amino acid biosynthesis</keyword>
<keyword evidence="4" id="KW-0412">Isoleucine biosynthesis</keyword>
<dbReference type="EC" id="2.3.3.21" evidence="8"/>
<dbReference type="Pfam" id="PF08502">
    <property type="entry name" value="LeuA_dimer"/>
    <property type="match status" value="1"/>
</dbReference>
<comment type="pathway">
    <text evidence="1">Amino-acid biosynthesis; L-isoleucine biosynthesis; 2-oxobutanoate from pyruvate: step 1/3.</text>
</comment>
<dbReference type="InterPro" id="IPR013785">
    <property type="entry name" value="Aldolase_TIM"/>
</dbReference>
<evidence type="ECO:0000259" key="10">
    <source>
        <dbReference type="PROSITE" id="PS50991"/>
    </source>
</evidence>
<dbReference type="CDD" id="cd07941">
    <property type="entry name" value="DRE_TIM_LeuA3"/>
    <property type="match status" value="1"/>
</dbReference>
<dbReference type="UniPathway" id="UPA00047">
    <property type="reaction ID" value="UER00066"/>
</dbReference>
<evidence type="ECO:0000256" key="5">
    <source>
        <dbReference type="ARBA" id="ARBA00022679"/>
    </source>
</evidence>
<evidence type="ECO:0000313" key="11">
    <source>
        <dbReference type="EMBL" id="QPD06096.1"/>
    </source>
</evidence>
<dbReference type="GO" id="GO:0009098">
    <property type="term" value="P:L-leucine biosynthetic process"/>
    <property type="evidence" value="ECO:0007669"/>
    <property type="project" value="InterPro"/>
</dbReference>
<dbReference type="SMART" id="SM00917">
    <property type="entry name" value="LeuA_dimer"/>
    <property type="match status" value="1"/>
</dbReference>
<dbReference type="AlphaFoldDB" id="A0A7S8FI08"/>
<dbReference type="Pfam" id="PF22617">
    <property type="entry name" value="HCS_D2"/>
    <property type="match status" value="1"/>
</dbReference>
<dbReference type="InterPro" id="IPR036230">
    <property type="entry name" value="LeuA_allosteric_dom_sf"/>
</dbReference>
<dbReference type="NCBIfam" id="TIGR00977">
    <property type="entry name" value="citramal_synth"/>
    <property type="match status" value="1"/>
</dbReference>
<accession>A0A7S8FI08</accession>
<dbReference type="KEGG" id="nkf:Nkreftii_003870"/>
<evidence type="ECO:0000256" key="3">
    <source>
        <dbReference type="ARBA" id="ARBA00022605"/>
    </source>
</evidence>
<dbReference type="Gene3D" id="3.20.20.70">
    <property type="entry name" value="Aldolase class I"/>
    <property type="match status" value="1"/>
</dbReference>
<dbReference type="PROSITE" id="PS00815">
    <property type="entry name" value="AIPM_HOMOCIT_SYNTH_1"/>
    <property type="match status" value="1"/>
</dbReference>
<evidence type="ECO:0000256" key="1">
    <source>
        <dbReference type="ARBA" id="ARBA00004743"/>
    </source>
</evidence>
<dbReference type="PROSITE" id="PS50991">
    <property type="entry name" value="PYR_CT"/>
    <property type="match status" value="1"/>
</dbReference>
<keyword evidence="5 9" id="KW-0808">Transferase</keyword>
<evidence type="ECO:0000256" key="2">
    <source>
        <dbReference type="ARBA" id="ARBA00006154"/>
    </source>
</evidence>
<dbReference type="SUPFAM" id="SSF51569">
    <property type="entry name" value="Aldolase"/>
    <property type="match status" value="1"/>
</dbReference>
<dbReference type="PANTHER" id="PTHR43538">
    <property type="entry name" value="ALPHA-IPM SYNTHASE/HOMOCITRATE SYNTHASE"/>
    <property type="match status" value="1"/>
</dbReference>
<comment type="catalytic activity">
    <reaction evidence="7">
        <text>pyruvate + acetyl-CoA + H2O = (3R)-citramalate + CoA + H(+)</text>
        <dbReference type="Rhea" id="RHEA:19045"/>
        <dbReference type="ChEBI" id="CHEBI:15361"/>
        <dbReference type="ChEBI" id="CHEBI:15377"/>
        <dbReference type="ChEBI" id="CHEBI:15378"/>
        <dbReference type="ChEBI" id="CHEBI:30934"/>
        <dbReference type="ChEBI" id="CHEBI:57287"/>
        <dbReference type="ChEBI" id="CHEBI:57288"/>
        <dbReference type="EC" id="2.3.3.21"/>
    </reaction>
</comment>
<dbReference type="Proteomes" id="UP000593737">
    <property type="component" value="Chromosome"/>
</dbReference>
<dbReference type="SUPFAM" id="SSF110921">
    <property type="entry name" value="2-isopropylmalate synthase LeuA, allosteric (dimerisation) domain"/>
    <property type="match status" value="1"/>
</dbReference>
<name>A0A7S8FI08_9BACT</name>
<gene>
    <name evidence="11" type="ORF">Nkreftii_003870</name>
</gene>
<evidence type="ECO:0000256" key="7">
    <source>
        <dbReference type="ARBA" id="ARBA00048263"/>
    </source>
</evidence>
<dbReference type="Pfam" id="PF00682">
    <property type="entry name" value="HMGL-like"/>
    <property type="match status" value="1"/>
</dbReference>
<reference evidence="11 12" key="1">
    <citation type="journal article" date="2020" name="ISME J.">
        <title>Enrichment and physiological characterization of a novel comammox Nitrospira indicates ammonium inhibition of complete nitrification.</title>
        <authorList>
            <person name="Sakoula D."/>
            <person name="Koch H."/>
            <person name="Frank J."/>
            <person name="Jetten M.S.M."/>
            <person name="van Kessel M.A.H.J."/>
            <person name="Lucker S."/>
        </authorList>
    </citation>
    <scope>NUCLEOTIDE SEQUENCE [LARGE SCALE GENOMIC DNA]</scope>
    <source>
        <strain evidence="11">Comreactor17</strain>
    </source>
</reference>
<protein>
    <recommendedName>
        <fullName evidence="8">Citramalate synthase</fullName>
        <ecNumber evidence="8">2.3.3.21</ecNumber>
    </recommendedName>
</protein>
<sequence length="549" mass="60255">MARKSTQSGSSRAAREQQLVAERTLSVAQTAALEIYDTTLRDGAQAEDVSFSAEDKVRIAQKLDDLGVHFIEGGWPGANPKDIEFFRMIKTIPLKHANVIAFGSTRKASNTARKDPNLQALLAAETKTITLFGKTWSLHVTDALGISLAKNLELIEDSIAYLSGKGRRVFYDAEHFFDGYKTNPDYALTTIRTAVEAGAERVILCDTNGGTMPWEIREICRVVQRECAVPLGIHAHNDCEMAVANSLVAIETGILQVQGTINGIGERCGNANLCSIIPNLELKMKRPSLADRLSHLKEVAGFVTEIANLMPNKHQPYVGDSAFAHKGGVHIHAVLKNPATYEHVDPARVGNRQRMLVSDYGGRSGLLDKIEAYGIKLPKDHSKVAELIQALKDRESQGYQFEGAEGSFELLMRKVMGSHRPSFQLLGFRVIVEKKQEDGPPLSEATVMVKVGQVVEHTAAIGAGPVNALDHALRKALEKFYPQLQEVKLLDYKVRVLAANKGTESKVRVLIESGDHKDKWGTVGVSENIIEATWQALADSIEYKLLTSD</sequence>
<dbReference type="InterPro" id="IPR013709">
    <property type="entry name" value="2-isopropylmalate_synth_dimer"/>
</dbReference>
<evidence type="ECO:0000256" key="9">
    <source>
        <dbReference type="RuleBase" id="RU003523"/>
    </source>
</evidence>
<comment type="similarity">
    <text evidence="2 9">Belongs to the alpha-IPM synthase/homocitrate synthase family.</text>
</comment>
<dbReference type="InterPro" id="IPR000891">
    <property type="entry name" value="PYR_CT"/>
</dbReference>
<dbReference type="GO" id="GO:0003852">
    <property type="term" value="F:2-isopropylmalate synthase activity"/>
    <property type="evidence" value="ECO:0007669"/>
    <property type="project" value="InterPro"/>
</dbReference>
<dbReference type="EMBL" id="CP047423">
    <property type="protein sequence ID" value="QPD06096.1"/>
    <property type="molecule type" value="Genomic_DNA"/>
</dbReference>
<organism evidence="11 12">
    <name type="scientific">Candidatus Nitrospira kreftii</name>
    <dbReference type="NCBI Taxonomy" id="2652173"/>
    <lineage>
        <taxon>Bacteria</taxon>
        <taxon>Pseudomonadati</taxon>
        <taxon>Nitrospirota</taxon>
        <taxon>Nitrospiria</taxon>
        <taxon>Nitrospirales</taxon>
        <taxon>Nitrospiraceae</taxon>
        <taxon>Nitrospira</taxon>
    </lineage>
</organism>